<accession>A0A1E3L7U5</accession>
<dbReference type="Pfam" id="PF07070">
    <property type="entry name" value="Spo0M"/>
    <property type="match status" value="1"/>
</dbReference>
<dbReference type="PANTHER" id="PTHR40053">
    <property type="entry name" value="SPORULATION-CONTROL PROTEIN SPO0M"/>
    <property type="match status" value="1"/>
</dbReference>
<evidence type="ECO:0000313" key="1">
    <source>
        <dbReference type="EMBL" id="ODP29887.1"/>
    </source>
</evidence>
<dbReference type="InterPro" id="IPR009776">
    <property type="entry name" value="Spore_0_M"/>
</dbReference>
<dbReference type="RefSeq" id="WP_069326126.1">
    <property type="nucleotide sequence ID" value="NZ_MDER01000027.1"/>
</dbReference>
<dbReference type="EMBL" id="MDER01000027">
    <property type="protein sequence ID" value="ODP29887.1"/>
    <property type="molecule type" value="Genomic_DNA"/>
</dbReference>
<protein>
    <submittedName>
        <fullName evidence="1">Sporulation-control protein spo0M</fullName>
    </submittedName>
</protein>
<evidence type="ECO:0000313" key="2">
    <source>
        <dbReference type="Proteomes" id="UP000094578"/>
    </source>
</evidence>
<name>A0A1E3L7U5_9BACL</name>
<keyword evidence="2" id="KW-1185">Reference proteome</keyword>
<gene>
    <name evidence="1" type="ORF">PTI45_00662</name>
</gene>
<dbReference type="PANTHER" id="PTHR40053:SF1">
    <property type="entry name" value="SPORULATION-CONTROL PROTEIN SPO0M"/>
    <property type="match status" value="1"/>
</dbReference>
<reference evidence="1 2" key="1">
    <citation type="submission" date="2016-08" db="EMBL/GenBank/DDBJ databases">
        <title>Genome sequencing of Paenibacillus sp. TI45-13ar, isolated from Korean traditional nuruk.</title>
        <authorList>
            <person name="Kim S.-J."/>
        </authorList>
    </citation>
    <scope>NUCLEOTIDE SEQUENCE [LARGE SCALE GENOMIC DNA]</scope>
    <source>
        <strain evidence="1 2">TI45-13ar</strain>
    </source>
</reference>
<sequence>MSFFNKMLARVGVGAAKIDTILERTEYYPNEDMNGVVHIQGGNVDQEVGNIYIKVMTEYIREHDEKKEHVQYAMAQYKVSDEMVVKKGQKLEIPFSFILPSQTPITLDRQKVWLHTGLDIGMSLDPTDHDYITVHPHPYMETVLQAAELLGFHFHSSSVEYLSRSRYGVPFVQEFEFTPGREFSNRITELELVMRLEPHGLQVLVEVDRRGRGLGGLFAQAFDMDERHAWLELSNSDLNRGVEHIADKLENLIIQQSR</sequence>
<proteinExistence type="predicted"/>
<dbReference type="STRING" id="1886670.PTI45_00662"/>
<comment type="caution">
    <text evidence="1">The sequence shown here is derived from an EMBL/GenBank/DDBJ whole genome shotgun (WGS) entry which is preliminary data.</text>
</comment>
<dbReference type="AlphaFoldDB" id="A0A1E3L7U5"/>
<organism evidence="1 2">
    <name type="scientific">Paenibacillus nuruki</name>
    <dbReference type="NCBI Taxonomy" id="1886670"/>
    <lineage>
        <taxon>Bacteria</taxon>
        <taxon>Bacillati</taxon>
        <taxon>Bacillota</taxon>
        <taxon>Bacilli</taxon>
        <taxon>Bacillales</taxon>
        <taxon>Paenibacillaceae</taxon>
        <taxon>Paenibacillus</taxon>
    </lineage>
</organism>
<dbReference type="Proteomes" id="UP000094578">
    <property type="component" value="Unassembled WGS sequence"/>
</dbReference>